<evidence type="ECO:0000313" key="2">
    <source>
        <dbReference type="EMBL" id="AYF76694.1"/>
    </source>
</evidence>
<dbReference type="Pfam" id="PF11716">
    <property type="entry name" value="MDMPI_N"/>
    <property type="match status" value="1"/>
</dbReference>
<dbReference type="Gene3D" id="1.20.120.450">
    <property type="entry name" value="dinb family like domain"/>
    <property type="match status" value="1"/>
</dbReference>
<sequence length="287" mass="30775">MARAGSRRRGHLSRAVYLCAPAVFTSRFGIGWGWSRSSEGRVGCVSDTGVGWLEPIEASTRRFAATVEALAGAEIGGASLIPPWTRGQVIAHVCRAGDSLVRLLEWARTGIETPQYSSMAARAAEIEAGAGRPVAEQLADVVAGAERFAAAVRALDAEAWTRQVRPRTGELRTPEKLVPMRLRELEIHHVDLNAGYTFADIPEPAARWILDDIADALARRESGRPALLLLATDSDFLRDLTGGGRASVEIVGTQANLLGWLSGRVPAEESGLTAERAEAVPPAPIWI</sequence>
<dbReference type="GO" id="GO:0046872">
    <property type="term" value="F:metal ion binding"/>
    <property type="evidence" value="ECO:0007669"/>
    <property type="project" value="InterPro"/>
</dbReference>
<dbReference type="Proteomes" id="UP000267164">
    <property type="component" value="Chromosome"/>
</dbReference>
<organism evidence="2 3">
    <name type="scientific">Nocardia yunnanensis</name>
    <dbReference type="NCBI Taxonomy" id="2382165"/>
    <lineage>
        <taxon>Bacteria</taxon>
        <taxon>Bacillati</taxon>
        <taxon>Actinomycetota</taxon>
        <taxon>Actinomycetes</taxon>
        <taxon>Mycobacteriales</taxon>
        <taxon>Nocardiaceae</taxon>
        <taxon>Nocardia</taxon>
    </lineage>
</organism>
<name>A0A386ZHU2_9NOCA</name>
<dbReference type="InterPro" id="IPR034660">
    <property type="entry name" value="DinB/YfiT-like"/>
</dbReference>
<dbReference type="KEGG" id="nyu:D7D52_25980"/>
<dbReference type="GO" id="GO:0016853">
    <property type="term" value="F:isomerase activity"/>
    <property type="evidence" value="ECO:0007669"/>
    <property type="project" value="UniProtKB-KW"/>
</dbReference>
<gene>
    <name evidence="2" type="ORF">D7D52_25980</name>
</gene>
<dbReference type="AlphaFoldDB" id="A0A386ZHU2"/>
<feature type="domain" description="Mycothiol-dependent maleylpyruvate isomerase metal-binding" evidence="1">
    <location>
        <begin position="57"/>
        <end position="192"/>
    </location>
</feature>
<evidence type="ECO:0000259" key="1">
    <source>
        <dbReference type="Pfam" id="PF11716"/>
    </source>
</evidence>
<dbReference type="InterPro" id="IPR036527">
    <property type="entry name" value="SCP2_sterol-bd_dom_sf"/>
</dbReference>
<keyword evidence="2" id="KW-0413">Isomerase</keyword>
<reference evidence="2 3" key="1">
    <citation type="submission" date="2018-09" db="EMBL/GenBank/DDBJ databases">
        <title>Nocardia yunnanensis sp. nov., an actinomycete isolated from a soil sample.</title>
        <authorList>
            <person name="Zhang J."/>
        </authorList>
    </citation>
    <scope>NUCLEOTIDE SEQUENCE [LARGE SCALE GENOMIC DNA]</scope>
    <source>
        <strain evidence="2 3">CFHS0054</strain>
    </source>
</reference>
<accession>A0A386ZHU2</accession>
<dbReference type="OrthoDB" id="5118203at2"/>
<keyword evidence="3" id="KW-1185">Reference proteome</keyword>
<dbReference type="NCBIfam" id="TIGR03083">
    <property type="entry name" value="maleylpyruvate isomerase family mycothiol-dependent enzyme"/>
    <property type="match status" value="1"/>
</dbReference>
<dbReference type="InterPro" id="IPR017517">
    <property type="entry name" value="Maleyloyr_isom"/>
</dbReference>
<dbReference type="SUPFAM" id="SSF109854">
    <property type="entry name" value="DinB/YfiT-like putative metalloenzymes"/>
    <property type="match status" value="1"/>
</dbReference>
<protein>
    <submittedName>
        <fullName evidence="2">Maleylpyruvate isomerase family mycothiol-dependent enzyme</fullName>
    </submittedName>
</protein>
<proteinExistence type="predicted"/>
<dbReference type="InterPro" id="IPR024344">
    <property type="entry name" value="MDMPI_metal-binding"/>
</dbReference>
<dbReference type="SUPFAM" id="SSF55718">
    <property type="entry name" value="SCP-like"/>
    <property type="match status" value="1"/>
</dbReference>
<evidence type="ECO:0000313" key="3">
    <source>
        <dbReference type="Proteomes" id="UP000267164"/>
    </source>
</evidence>
<dbReference type="Gene3D" id="3.30.1050.20">
    <property type="match status" value="1"/>
</dbReference>
<dbReference type="EMBL" id="CP032568">
    <property type="protein sequence ID" value="AYF76694.1"/>
    <property type="molecule type" value="Genomic_DNA"/>
</dbReference>
<keyword evidence="2" id="KW-0670">Pyruvate</keyword>